<proteinExistence type="predicted"/>
<name>A0A4R0JMZ0_9ACTN</name>
<comment type="caution">
    <text evidence="1">The sequence shown here is derived from an EMBL/GenBank/DDBJ whole genome shotgun (WGS) entry which is preliminary data.</text>
</comment>
<dbReference type="InterPro" id="IPR006059">
    <property type="entry name" value="SBP"/>
</dbReference>
<gene>
    <name evidence="1" type="ORF">E0H75_23760</name>
</gene>
<dbReference type="Proteomes" id="UP000293342">
    <property type="component" value="Unassembled WGS sequence"/>
</dbReference>
<evidence type="ECO:0000313" key="2">
    <source>
        <dbReference type="Proteomes" id="UP000293342"/>
    </source>
</evidence>
<evidence type="ECO:0000313" key="1">
    <source>
        <dbReference type="EMBL" id="TCC47767.1"/>
    </source>
</evidence>
<keyword evidence="2" id="KW-1185">Reference proteome</keyword>
<dbReference type="EMBL" id="SJKD01000005">
    <property type="protein sequence ID" value="TCC47767.1"/>
    <property type="molecule type" value="Genomic_DNA"/>
</dbReference>
<dbReference type="Gene3D" id="3.40.190.10">
    <property type="entry name" value="Periplasmic binding protein-like II"/>
    <property type="match status" value="1"/>
</dbReference>
<accession>A0A4R0JMZ0</accession>
<protein>
    <submittedName>
        <fullName evidence="1">Extracellular solute-binding protein</fullName>
    </submittedName>
</protein>
<dbReference type="PANTHER" id="PTHR43649:SF16">
    <property type="entry name" value="SUGAR-BINDING LIPOPROTEIN"/>
    <property type="match status" value="1"/>
</dbReference>
<dbReference type="OrthoDB" id="2644341at2"/>
<dbReference type="Pfam" id="PF01547">
    <property type="entry name" value="SBP_bac_1"/>
    <property type="match status" value="1"/>
</dbReference>
<dbReference type="AlphaFoldDB" id="A0A4R0JMZ0"/>
<sequence>MVVRYHGGAADESVRVTAACHPHSARRLLMRVSTTFGRLAAGTLVVALGTGLAGCGKSGDSGSGGSGDGKVTISVMGLPPATKAATRQAFLDRVAEFEKANPTIHIEPSDAPWDVQTFAAKMAGGRAETVLEIPLTEPPGLIDRKQVADISAEAKALPEYAALDPRIMDTLSRDSKIYGLPESMYALGLLYNRKLFAAAGLDPDKPPATWDEFRADAKQIHDRTGQIGYAPMSINNGGGWHLTAMTYANGGTIEKQNGDKQAAGFTDGDATAQALDLLHAMRFEDNSLGTNMLRKSEDIAPQFAAGKIGMQINGPSAYGSYLSLYKGKAEDFGAAALPQGPGNATLIGGTVLMVSAKATADQRAAAVKWMEFQYLKPAYDPDIAAAQAKANAADKLPVGVPGLPIYDQSVVAKVDAAVKPYVNVTTAHFQPYVDGTAKLKLVPEPPVGSQDVYAALDPVVQAALTRQNADIPALLKTASGHVDSILQQQ</sequence>
<dbReference type="SUPFAM" id="SSF53850">
    <property type="entry name" value="Periplasmic binding protein-like II"/>
    <property type="match status" value="1"/>
</dbReference>
<dbReference type="InterPro" id="IPR050490">
    <property type="entry name" value="Bact_solute-bd_prot1"/>
</dbReference>
<reference evidence="1 2" key="1">
    <citation type="submission" date="2019-02" db="EMBL/GenBank/DDBJ databases">
        <title>Kribbella capetownensis sp. nov. and Kribbella speibonae sp. nov., isolated from soil.</title>
        <authorList>
            <person name="Curtis S.M."/>
            <person name="Norton I."/>
            <person name="Everest G.J."/>
            <person name="Meyers P.R."/>
        </authorList>
    </citation>
    <scope>NUCLEOTIDE SEQUENCE [LARGE SCALE GENOMIC DNA]</scope>
    <source>
        <strain evidence="1 2">YM53</strain>
    </source>
</reference>
<organism evidence="1 2">
    <name type="scientific">Kribbella capetownensis</name>
    <dbReference type="NCBI Taxonomy" id="1572659"/>
    <lineage>
        <taxon>Bacteria</taxon>
        <taxon>Bacillati</taxon>
        <taxon>Actinomycetota</taxon>
        <taxon>Actinomycetes</taxon>
        <taxon>Propionibacteriales</taxon>
        <taxon>Kribbellaceae</taxon>
        <taxon>Kribbella</taxon>
    </lineage>
</organism>
<dbReference type="PANTHER" id="PTHR43649">
    <property type="entry name" value="ARABINOSE-BINDING PROTEIN-RELATED"/>
    <property type="match status" value="1"/>
</dbReference>